<name>A0A0B6YLB0_9EUPU</name>
<reference evidence="3" key="1">
    <citation type="submission" date="2014-12" db="EMBL/GenBank/DDBJ databases">
        <title>Insight into the proteome of Arion vulgaris.</title>
        <authorList>
            <person name="Aradska J."/>
            <person name="Bulat T."/>
            <person name="Smidak R."/>
            <person name="Sarate P."/>
            <person name="Gangsoo J."/>
            <person name="Sialana F."/>
            <person name="Bilban M."/>
            <person name="Lubec G."/>
        </authorList>
    </citation>
    <scope>NUCLEOTIDE SEQUENCE</scope>
    <source>
        <tissue evidence="3">Skin</tissue>
    </source>
</reference>
<gene>
    <name evidence="3" type="primary">ORF28935</name>
</gene>
<proteinExistence type="predicted"/>
<keyword evidence="2" id="KW-0472">Membrane</keyword>
<feature type="transmembrane region" description="Helical" evidence="2">
    <location>
        <begin position="86"/>
        <end position="110"/>
    </location>
</feature>
<protein>
    <submittedName>
        <fullName evidence="3">Uncharacterized protein</fullName>
    </submittedName>
</protein>
<accession>A0A0B6YLB0</accession>
<feature type="non-terminal residue" evidence="3">
    <location>
        <position position="125"/>
    </location>
</feature>
<dbReference type="EMBL" id="HACG01010092">
    <property type="protein sequence ID" value="CEK56957.1"/>
    <property type="molecule type" value="Transcribed_RNA"/>
</dbReference>
<feature type="compositionally biased region" description="Polar residues" evidence="1">
    <location>
        <begin position="66"/>
        <end position="75"/>
    </location>
</feature>
<keyword evidence="2" id="KW-0812">Transmembrane</keyword>
<sequence>MMVVTSNGNDKGGVYMRRFSSIEPRSPTSPNGHDPHQIYTVPDIDDNVFTDEKELPKSEVPPTPGTAPSLNAPTSWSKRKLRNRDIILTAIGVILFVALAVGIAVAVIFFNTDSSSSELSSSSTS</sequence>
<evidence type="ECO:0000256" key="2">
    <source>
        <dbReference type="SAM" id="Phobius"/>
    </source>
</evidence>
<organism evidence="3">
    <name type="scientific">Arion vulgaris</name>
    <dbReference type="NCBI Taxonomy" id="1028688"/>
    <lineage>
        <taxon>Eukaryota</taxon>
        <taxon>Metazoa</taxon>
        <taxon>Spiralia</taxon>
        <taxon>Lophotrochozoa</taxon>
        <taxon>Mollusca</taxon>
        <taxon>Gastropoda</taxon>
        <taxon>Heterobranchia</taxon>
        <taxon>Euthyneura</taxon>
        <taxon>Panpulmonata</taxon>
        <taxon>Eupulmonata</taxon>
        <taxon>Stylommatophora</taxon>
        <taxon>Helicina</taxon>
        <taxon>Arionoidea</taxon>
        <taxon>Arionidae</taxon>
        <taxon>Arion</taxon>
    </lineage>
</organism>
<feature type="region of interest" description="Disordered" evidence="1">
    <location>
        <begin position="19"/>
        <end position="75"/>
    </location>
</feature>
<evidence type="ECO:0000256" key="1">
    <source>
        <dbReference type="SAM" id="MobiDB-lite"/>
    </source>
</evidence>
<evidence type="ECO:0000313" key="3">
    <source>
        <dbReference type="EMBL" id="CEK56957.1"/>
    </source>
</evidence>
<dbReference type="AlphaFoldDB" id="A0A0B6YLB0"/>
<keyword evidence="2" id="KW-1133">Transmembrane helix</keyword>